<keyword evidence="3" id="KW-1185">Reference proteome</keyword>
<organism evidence="2 3">
    <name type="scientific">Amphiprion percula</name>
    <name type="common">Orange clownfish</name>
    <name type="synonym">Lutjanus percula</name>
    <dbReference type="NCBI Taxonomy" id="161767"/>
    <lineage>
        <taxon>Eukaryota</taxon>
        <taxon>Metazoa</taxon>
        <taxon>Chordata</taxon>
        <taxon>Craniata</taxon>
        <taxon>Vertebrata</taxon>
        <taxon>Euteleostomi</taxon>
        <taxon>Actinopterygii</taxon>
        <taxon>Neopterygii</taxon>
        <taxon>Teleostei</taxon>
        <taxon>Neoteleostei</taxon>
        <taxon>Acanthomorphata</taxon>
        <taxon>Ovalentaria</taxon>
        <taxon>Pomacentridae</taxon>
        <taxon>Amphiprion</taxon>
    </lineage>
</organism>
<dbReference type="Ensembl" id="ENSAPET00000031698.1">
    <property type="protein sequence ID" value="ENSAPEP00000030876.1"/>
    <property type="gene ID" value="ENSAPEG00000021936.1"/>
</dbReference>
<dbReference type="GO" id="GO:0003713">
    <property type="term" value="F:transcription coactivator activity"/>
    <property type="evidence" value="ECO:0007669"/>
    <property type="project" value="InterPro"/>
</dbReference>
<sequence>MMSFPPEEKTGQTPRLSEGAVGSNGDDKVFQIGKMRYVDVRDFKGKSRWGDEAEGKGISSSPEQWNQAKDQISEIDDAIKRA</sequence>
<dbReference type="STRING" id="161767.ENSAPEP00000030876"/>
<dbReference type="InterPro" id="IPR045125">
    <property type="entry name" value="Sub1/Tcp4-like"/>
</dbReference>
<dbReference type="Gene3D" id="2.30.31.10">
    <property type="entry name" value="Transcriptional Coactivator Pc4, Chain A"/>
    <property type="match status" value="1"/>
</dbReference>
<accession>A0A3P8U1Z7</accession>
<dbReference type="Proteomes" id="UP000265080">
    <property type="component" value="Chromosome 21"/>
</dbReference>
<proteinExistence type="predicted"/>
<evidence type="ECO:0008006" key="4">
    <source>
        <dbReference type="Google" id="ProtNLM"/>
    </source>
</evidence>
<reference evidence="2 3" key="1">
    <citation type="submission" date="2018-03" db="EMBL/GenBank/DDBJ databases">
        <title>Finding Nemo's genes: A chromosome-scale reference assembly of the genome of the orange clownfish Amphiprion percula.</title>
        <authorList>
            <person name="Lehmann R."/>
        </authorList>
    </citation>
    <scope>NUCLEOTIDE SEQUENCE</scope>
</reference>
<evidence type="ECO:0000256" key="1">
    <source>
        <dbReference type="SAM" id="MobiDB-lite"/>
    </source>
</evidence>
<protein>
    <recommendedName>
        <fullName evidence="4">Activated RNA polymerase II transcriptional coactivator p15</fullName>
    </recommendedName>
</protein>
<feature type="compositionally biased region" description="Polar residues" evidence="1">
    <location>
        <begin position="58"/>
        <end position="70"/>
    </location>
</feature>
<name>A0A3P8U1Z7_AMPPE</name>
<dbReference type="GO" id="GO:0060261">
    <property type="term" value="P:positive regulation of transcription initiation by RNA polymerase II"/>
    <property type="evidence" value="ECO:0007669"/>
    <property type="project" value="InterPro"/>
</dbReference>
<feature type="region of interest" description="Disordered" evidence="1">
    <location>
        <begin position="1"/>
        <end position="27"/>
    </location>
</feature>
<dbReference type="GO" id="GO:0003677">
    <property type="term" value="F:DNA binding"/>
    <property type="evidence" value="ECO:0007669"/>
    <property type="project" value="InterPro"/>
</dbReference>
<dbReference type="PANTHER" id="PTHR13215">
    <property type="entry name" value="RNA POLYMERASE II TRANSCRIPTIONAL COACTIVATOR"/>
    <property type="match status" value="1"/>
</dbReference>
<dbReference type="InterPro" id="IPR009044">
    <property type="entry name" value="ssDNA-bd_transcriptional_reg"/>
</dbReference>
<dbReference type="AlphaFoldDB" id="A0A3P8U1Z7"/>
<feature type="compositionally biased region" description="Basic and acidic residues" evidence="1">
    <location>
        <begin position="1"/>
        <end position="10"/>
    </location>
</feature>
<reference evidence="2" key="3">
    <citation type="submission" date="2025-09" db="UniProtKB">
        <authorList>
            <consortium name="Ensembl"/>
        </authorList>
    </citation>
    <scope>IDENTIFICATION</scope>
</reference>
<evidence type="ECO:0000313" key="2">
    <source>
        <dbReference type="Ensembl" id="ENSAPEP00000030876.1"/>
    </source>
</evidence>
<reference evidence="2" key="2">
    <citation type="submission" date="2025-08" db="UniProtKB">
        <authorList>
            <consortium name="Ensembl"/>
        </authorList>
    </citation>
    <scope>IDENTIFICATION</scope>
</reference>
<evidence type="ECO:0000313" key="3">
    <source>
        <dbReference type="Proteomes" id="UP000265080"/>
    </source>
</evidence>
<dbReference type="SUPFAM" id="SSF54447">
    <property type="entry name" value="ssDNA-binding transcriptional regulator domain"/>
    <property type="match status" value="1"/>
</dbReference>
<feature type="region of interest" description="Disordered" evidence="1">
    <location>
        <begin position="48"/>
        <end position="82"/>
    </location>
</feature>
<dbReference type="GeneTree" id="ENSGT01090000260132"/>